<dbReference type="SUPFAM" id="SSF56672">
    <property type="entry name" value="DNA/RNA polymerases"/>
    <property type="match status" value="1"/>
</dbReference>
<evidence type="ECO:0000313" key="4">
    <source>
        <dbReference type="Proteomes" id="UP001054252"/>
    </source>
</evidence>
<feature type="compositionally biased region" description="Polar residues" evidence="1">
    <location>
        <begin position="1"/>
        <end position="34"/>
    </location>
</feature>
<evidence type="ECO:0000313" key="3">
    <source>
        <dbReference type="EMBL" id="GKV20627.1"/>
    </source>
</evidence>
<comment type="caution">
    <text evidence="3">The sequence shown here is derived from an EMBL/GenBank/DDBJ whole genome shotgun (WGS) entry which is preliminary data.</text>
</comment>
<dbReference type="InterPro" id="IPR013103">
    <property type="entry name" value="RVT_2"/>
</dbReference>
<dbReference type="AlphaFoldDB" id="A0AAV5K8G5"/>
<proteinExistence type="predicted"/>
<organism evidence="3 4">
    <name type="scientific">Rubroshorea leprosula</name>
    <dbReference type="NCBI Taxonomy" id="152421"/>
    <lineage>
        <taxon>Eukaryota</taxon>
        <taxon>Viridiplantae</taxon>
        <taxon>Streptophyta</taxon>
        <taxon>Embryophyta</taxon>
        <taxon>Tracheophyta</taxon>
        <taxon>Spermatophyta</taxon>
        <taxon>Magnoliopsida</taxon>
        <taxon>eudicotyledons</taxon>
        <taxon>Gunneridae</taxon>
        <taxon>Pentapetalae</taxon>
        <taxon>rosids</taxon>
        <taxon>malvids</taxon>
        <taxon>Malvales</taxon>
        <taxon>Dipterocarpaceae</taxon>
        <taxon>Rubroshorea</taxon>
    </lineage>
</organism>
<name>A0AAV5K8G5_9ROSI</name>
<dbReference type="Proteomes" id="UP001054252">
    <property type="component" value="Unassembled WGS sequence"/>
</dbReference>
<protein>
    <recommendedName>
        <fullName evidence="2">Reverse transcriptase Ty1/copia-type domain-containing protein</fullName>
    </recommendedName>
</protein>
<sequence>MINTQEAEIASPSTSSIGQGGQNNLQPSSTPETSSLEREEAPPPRHNTTSASVHPMTRAKLGKHTGHVQIVFPKSTHLDVKNAFLHGNLKEEVYMCQPPSFEDLIHPNYDTVLLLLYVDDNVLIASSLTLLQEVINNLSSKFALKDLGSLNYFLGIEVTKFLGGIFLSQAKYAKDVLTRASMLEAATITTPLVAKDIVTSQDNDPMDTQE</sequence>
<dbReference type="EMBL" id="BPVZ01000055">
    <property type="protein sequence ID" value="GKV20627.1"/>
    <property type="molecule type" value="Genomic_DNA"/>
</dbReference>
<keyword evidence="4" id="KW-1185">Reference proteome</keyword>
<feature type="domain" description="Reverse transcriptase Ty1/copia-type" evidence="2">
    <location>
        <begin position="111"/>
        <end position="193"/>
    </location>
</feature>
<dbReference type="Pfam" id="PF07727">
    <property type="entry name" value="RVT_2"/>
    <property type="match status" value="1"/>
</dbReference>
<gene>
    <name evidence="3" type="ORF">SLEP1_g30725</name>
</gene>
<feature type="region of interest" description="Disordered" evidence="1">
    <location>
        <begin position="1"/>
        <end position="54"/>
    </location>
</feature>
<accession>A0AAV5K8G5</accession>
<reference evidence="3 4" key="1">
    <citation type="journal article" date="2021" name="Commun. Biol.">
        <title>The genome of Shorea leprosula (Dipterocarpaceae) highlights the ecological relevance of drought in aseasonal tropical rainforests.</title>
        <authorList>
            <person name="Ng K.K.S."/>
            <person name="Kobayashi M.J."/>
            <person name="Fawcett J.A."/>
            <person name="Hatakeyama M."/>
            <person name="Paape T."/>
            <person name="Ng C.H."/>
            <person name="Ang C.C."/>
            <person name="Tnah L.H."/>
            <person name="Lee C.T."/>
            <person name="Nishiyama T."/>
            <person name="Sese J."/>
            <person name="O'Brien M.J."/>
            <person name="Copetti D."/>
            <person name="Mohd Noor M.I."/>
            <person name="Ong R.C."/>
            <person name="Putra M."/>
            <person name="Sireger I.Z."/>
            <person name="Indrioko S."/>
            <person name="Kosugi Y."/>
            <person name="Izuno A."/>
            <person name="Isagi Y."/>
            <person name="Lee S.L."/>
            <person name="Shimizu K.K."/>
        </authorList>
    </citation>
    <scope>NUCLEOTIDE SEQUENCE [LARGE SCALE GENOMIC DNA]</scope>
    <source>
        <strain evidence="3">214</strain>
    </source>
</reference>
<evidence type="ECO:0000256" key="1">
    <source>
        <dbReference type="SAM" id="MobiDB-lite"/>
    </source>
</evidence>
<evidence type="ECO:0000259" key="2">
    <source>
        <dbReference type="Pfam" id="PF07727"/>
    </source>
</evidence>
<dbReference type="InterPro" id="IPR043502">
    <property type="entry name" value="DNA/RNA_pol_sf"/>
</dbReference>